<evidence type="ECO:0000313" key="2">
    <source>
        <dbReference type="EMBL" id="RYP87710.1"/>
    </source>
</evidence>
<dbReference type="GO" id="GO:0004176">
    <property type="term" value="F:ATP-dependent peptidase activity"/>
    <property type="evidence" value="ECO:0007669"/>
    <property type="project" value="InterPro"/>
</dbReference>
<comment type="caution">
    <text evidence="2">The sequence shown here is derived from an EMBL/GenBank/DDBJ whole genome shotgun (WGS) entry which is preliminary data.</text>
</comment>
<protein>
    <submittedName>
        <fullName evidence="2">PDZ domain-containing protein</fullName>
    </submittedName>
</protein>
<evidence type="ECO:0000313" key="3">
    <source>
        <dbReference type="Proteomes" id="UP000295198"/>
    </source>
</evidence>
<dbReference type="AlphaFoldDB" id="A0A4Q4ZHM1"/>
<dbReference type="GO" id="GO:0005524">
    <property type="term" value="F:ATP binding"/>
    <property type="evidence" value="ECO:0007669"/>
    <property type="project" value="InterPro"/>
</dbReference>
<organism evidence="2 3">
    <name type="scientific">Nocardioides guangzhouensis</name>
    <dbReference type="NCBI Taxonomy" id="2497878"/>
    <lineage>
        <taxon>Bacteria</taxon>
        <taxon>Bacillati</taxon>
        <taxon>Actinomycetota</taxon>
        <taxon>Actinomycetes</taxon>
        <taxon>Propionibacteriales</taxon>
        <taxon>Nocardioidaceae</taxon>
        <taxon>Nocardioides</taxon>
    </lineage>
</organism>
<evidence type="ECO:0000259" key="1">
    <source>
        <dbReference type="PROSITE" id="PS50106"/>
    </source>
</evidence>
<dbReference type="Gene3D" id="2.30.42.10">
    <property type="match status" value="1"/>
</dbReference>
<dbReference type="PROSITE" id="PS50106">
    <property type="entry name" value="PDZ"/>
    <property type="match status" value="1"/>
</dbReference>
<dbReference type="EMBL" id="SDKM01000005">
    <property type="protein sequence ID" value="RYP87710.1"/>
    <property type="molecule type" value="Genomic_DNA"/>
</dbReference>
<dbReference type="SUPFAM" id="SSF54211">
    <property type="entry name" value="Ribosomal protein S5 domain 2-like"/>
    <property type="match status" value="1"/>
</dbReference>
<dbReference type="Proteomes" id="UP000295198">
    <property type="component" value="Unassembled WGS sequence"/>
</dbReference>
<dbReference type="InterPro" id="IPR001478">
    <property type="entry name" value="PDZ"/>
</dbReference>
<dbReference type="InterPro" id="IPR014721">
    <property type="entry name" value="Ribsml_uS5_D2-typ_fold_subgr"/>
</dbReference>
<dbReference type="InterPro" id="IPR008269">
    <property type="entry name" value="Lon_proteolytic"/>
</dbReference>
<reference evidence="2 3" key="1">
    <citation type="submission" date="2019-01" db="EMBL/GenBank/DDBJ databases">
        <title>Nocardioides guangzhouensis sp. nov., an actinobacterium isolated from soil.</title>
        <authorList>
            <person name="Fu Y."/>
            <person name="Cai Y."/>
            <person name="Lin Z."/>
            <person name="Chen P."/>
        </authorList>
    </citation>
    <scope>NUCLEOTIDE SEQUENCE [LARGE SCALE GENOMIC DNA]</scope>
    <source>
        <strain evidence="2 3">130</strain>
    </source>
</reference>
<dbReference type="InterPro" id="IPR036034">
    <property type="entry name" value="PDZ_sf"/>
</dbReference>
<dbReference type="InterPro" id="IPR020568">
    <property type="entry name" value="Ribosomal_Su5_D2-typ_SF"/>
</dbReference>
<dbReference type="OrthoDB" id="2356897at2"/>
<dbReference type="RefSeq" id="WP_134714630.1">
    <property type="nucleotide sequence ID" value="NZ_SDKM01000005.1"/>
</dbReference>
<dbReference type="SMART" id="SM00228">
    <property type="entry name" value="PDZ"/>
    <property type="match status" value="1"/>
</dbReference>
<dbReference type="Pfam" id="PF13180">
    <property type="entry name" value="PDZ_2"/>
    <property type="match status" value="1"/>
</dbReference>
<dbReference type="GO" id="GO:0004252">
    <property type="term" value="F:serine-type endopeptidase activity"/>
    <property type="evidence" value="ECO:0007669"/>
    <property type="project" value="InterPro"/>
</dbReference>
<dbReference type="PANTHER" id="PTHR10046">
    <property type="entry name" value="ATP DEPENDENT LON PROTEASE FAMILY MEMBER"/>
    <property type="match status" value="1"/>
</dbReference>
<dbReference type="GO" id="GO:0030163">
    <property type="term" value="P:protein catabolic process"/>
    <property type="evidence" value="ECO:0007669"/>
    <property type="project" value="InterPro"/>
</dbReference>
<dbReference type="SUPFAM" id="SSF50156">
    <property type="entry name" value="PDZ domain-like"/>
    <property type="match status" value="1"/>
</dbReference>
<gene>
    <name evidence="2" type="ORF">EKO23_04755</name>
</gene>
<dbReference type="Gene3D" id="3.30.230.10">
    <property type="match status" value="1"/>
</dbReference>
<dbReference type="InterPro" id="IPR027065">
    <property type="entry name" value="Lon_Prtase"/>
</dbReference>
<sequence>MSRRSLATAIAVPLLVGLWVAAALLPVPYVTYHPGSTTDMLSEMGGKERIQVTGHPAYYDDESGALRMTTVSVTPPQEDVSIFEALTAWVSKEEAVEPYLAVYDKGETDKQSDTEGAVDMVSSQDAAIVVALDQLGYHLTPHVQVNDVVAGAPADGKLRKGDRILEVNGAKVTSTKNVVDAADTGKPMTVVVRRDGKRRTVQVTPKQTADGPRIGVSVGPAYDFPFDVSVLIDPRIGGPSAGLMFSLAIYDTLTPGPLTGGHDIAGTGEIRTDGTVAPIGGIAQKVVGARDAGAELFLVPDANCAEALGAPRGDMRLVRVKTMPDALASIQKFVKDPDADLPSCEKE</sequence>
<keyword evidence="3" id="KW-1185">Reference proteome</keyword>
<dbReference type="Pfam" id="PF05362">
    <property type="entry name" value="Lon_C"/>
    <property type="match status" value="1"/>
</dbReference>
<name>A0A4Q4ZHM1_9ACTN</name>
<feature type="domain" description="PDZ" evidence="1">
    <location>
        <begin position="117"/>
        <end position="196"/>
    </location>
</feature>
<proteinExistence type="predicted"/>
<accession>A0A4Q4ZHM1</accession>
<dbReference type="GO" id="GO:0006508">
    <property type="term" value="P:proteolysis"/>
    <property type="evidence" value="ECO:0007669"/>
    <property type="project" value="InterPro"/>
</dbReference>